<accession>A0ABQ7LV62</accession>
<evidence type="ECO:0000256" key="1">
    <source>
        <dbReference type="SAM" id="MobiDB-lite"/>
    </source>
</evidence>
<dbReference type="EMBL" id="JADBGQ010000007">
    <property type="protein sequence ID" value="KAG5390451.1"/>
    <property type="molecule type" value="Genomic_DNA"/>
</dbReference>
<organism evidence="2 3">
    <name type="scientific">Brassica rapa subsp. trilocularis</name>
    <dbReference type="NCBI Taxonomy" id="1813537"/>
    <lineage>
        <taxon>Eukaryota</taxon>
        <taxon>Viridiplantae</taxon>
        <taxon>Streptophyta</taxon>
        <taxon>Embryophyta</taxon>
        <taxon>Tracheophyta</taxon>
        <taxon>Spermatophyta</taxon>
        <taxon>Magnoliopsida</taxon>
        <taxon>eudicotyledons</taxon>
        <taxon>Gunneridae</taxon>
        <taxon>Pentapetalae</taxon>
        <taxon>rosids</taxon>
        <taxon>malvids</taxon>
        <taxon>Brassicales</taxon>
        <taxon>Brassicaceae</taxon>
        <taxon>Brassiceae</taxon>
        <taxon>Brassica</taxon>
    </lineage>
</organism>
<gene>
    <name evidence="2" type="primary">A08g509720.1_BraROA</name>
    <name evidence="2" type="ORF">IGI04_031992</name>
</gene>
<protein>
    <submittedName>
        <fullName evidence="2">Uncharacterized protein</fullName>
    </submittedName>
</protein>
<evidence type="ECO:0000313" key="2">
    <source>
        <dbReference type="EMBL" id="KAG5390451.1"/>
    </source>
</evidence>
<reference evidence="2 3" key="1">
    <citation type="submission" date="2021-03" db="EMBL/GenBank/DDBJ databases">
        <authorList>
            <person name="King G.J."/>
            <person name="Bancroft I."/>
            <person name="Baten A."/>
            <person name="Bloomfield J."/>
            <person name="Borpatragohain P."/>
            <person name="He Z."/>
            <person name="Irish N."/>
            <person name="Irwin J."/>
            <person name="Liu K."/>
            <person name="Mauleon R.P."/>
            <person name="Moore J."/>
            <person name="Morris R."/>
            <person name="Ostergaard L."/>
            <person name="Wang B."/>
            <person name="Wells R."/>
        </authorList>
    </citation>
    <scope>NUCLEOTIDE SEQUENCE [LARGE SCALE GENOMIC DNA]</scope>
    <source>
        <strain evidence="2">R-o-18</strain>
        <tissue evidence="2">Leaf</tissue>
    </source>
</reference>
<proteinExistence type="predicted"/>
<dbReference type="Proteomes" id="UP000823674">
    <property type="component" value="Chromosome A08"/>
</dbReference>
<evidence type="ECO:0000313" key="3">
    <source>
        <dbReference type="Proteomes" id="UP000823674"/>
    </source>
</evidence>
<name>A0ABQ7LV62_BRACM</name>
<comment type="caution">
    <text evidence="2">The sequence shown here is derived from an EMBL/GenBank/DDBJ whole genome shotgun (WGS) entry which is preliminary data.</text>
</comment>
<feature type="region of interest" description="Disordered" evidence="1">
    <location>
        <begin position="153"/>
        <end position="175"/>
    </location>
</feature>
<sequence length="210" mass="23153">MGDPSMRSDIFCTHHRKSHEIVEENGGQYHVLLIISDGQIKKAVLELELKFDETFPLWASQNVKKGGQMMGLEMVLFLKATSRRLEHISVLTKTLLKGVMDVATSTRPTKYAETGRATPPARNAQESFNVDPHHLHVQHAIKKTQYRVQFSVSDGSESAGGDNNIGDDMPGAETVSSNSVMHYEHVSGGFTAEGAQLEEEGHTGKQPRQA</sequence>
<keyword evidence="3" id="KW-1185">Reference proteome</keyword>